<keyword evidence="2" id="KW-1185">Reference proteome</keyword>
<evidence type="ECO:0000313" key="1">
    <source>
        <dbReference type="EMBL" id="GBP61438.1"/>
    </source>
</evidence>
<accession>A0A4C1XDD2</accession>
<proteinExistence type="predicted"/>
<gene>
    <name evidence="1" type="ORF">EVAR_50806_1</name>
</gene>
<evidence type="ECO:0000313" key="2">
    <source>
        <dbReference type="Proteomes" id="UP000299102"/>
    </source>
</evidence>
<comment type="caution">
    <text evidence="1">The sequence shown here is derived from an EMBL/GenBank/DDBJ whole genome shotgun (WGS) entry which is preliminary data.</text>
</comment>
<sequence length="124" mass="13779">MALTSFCSEAQFFVDKLLGYLSTHTVLVRAAGMGWRSKDILEQLWTNFALKLNFFGGARQNWSEVEARETDISQVIDLEEKLANAAQVIGEGMCAHSEESRLQAEASRVEAEALCLQTEALAKH</sequence>
<name>A0A4C1XDD2_EUMVA</name>
<dbReference type="Proteomes" id="UP000299102">
    <property type="component" value="Unassembled WGS sequence"/>
</dbReference>
<organism evidence="1 2">
    <name type="scientific">Eumeta variegata</name>
    <name type="common">Bagworm moth</name>
    <name type="synonym">Eumeta japonica</name>
    <dbReference type="NCBI Taxonomy" id="151549"/>
    <lineage>
        <taxon>Eukaryota</taxon>
        <taxon>Metazoa</taxon>
        <taxon>Ecdysozoa</taxon>
        <taxon>Arthropoda</taxon>
        <taxon>Hexapoda</taxon>
        <taxon>Insecta</taxon>
        <taxon>Pterygota</taxon>
        <taxon>Neoptera</taxon>
        <taxon>Endopterygota</taxon>
        <taxon>Lepidoptera</taxon>
        <taxon>Glossata</taxon>
        <taxon>Ditrysia</taxon>
        <taxon>Tineoidea</taxon>
        <taxon>Psychidae</taxon>
        <taxon>Oiketicinae</taxon>
        <taxon>Eumeta</taxon>
    </lineage>
</organism>
<dbReference type="AlphaFoldDB" id="A0A4C1XDD2"/>
<reference evidence="1 2" key="1">
    <citation type="journal article" date="2019" name="Commun. Biol.">
        <title>The bagworm genome reveals a unique fibroin gene that provides high tensile strength.</title>
        <authorList>
            <person name="Kono N."/>
            <person name="Nakamura H."/>
            <person name="Ohtoshi R."/>
            <person name="Tomita M."/>
            <person name="Numata K."/>
            <person name="Arakawa K."/>
        </authorList>
    </citation>
    <scope>NUCLEOTIDE SEQUENCE [LARGE SCALE GENOMIC DNA]</scope>
</reference>
<dbReference type="EMBL" id="BGZK01000814">
    <property type="protein sequence ID" value="GBP61438.1"/>
    <property type="molecule type" value="Genomic_DNA"/>
</dbReference>
<protein>
    <submittedName>
        <fullName evidence="1">Uncharacterized protein</fullName>
    </submittedName>
</protein>